<feature type="region of interest" description="Disordered" evidence="1">
    <location>
        <begin position="238"/>
        <end position="302"/>
    </location>
</feature>
<dbReference type="InterPro" id="IPR019341">
    <property type="entry name" value="Alpha/Gamma-adaptin-bd_p34"/>
</dbReference>
<feature type="compositionally biased region" description="Basic residues" evidence="1">
    <location>
        <begin position="263"/>
        <end position="273"/>
    </location>
</feature>
<comment type="caution">
    <text evidence="2">The sequence shown here is derived from an EMBL/GenBank/DDBJ whole genome shotgun (WGS) entry which is preliminary data.</text>
</comment>
<feature type="compositionally biased region" description="Basic and acidic residues" evidence="1">
    <location>
        <begin position="253"/>
        <end position="262"/>
    </location>
</feature>
<reference evidence="2" key="1">
    <citation type="submission" date="2022-01" db="EMBL/GenBank/DDBJ databases">
        <title>Genome Sequence Resource for Two Populations of Ditylenchus destructor, the Migratory Endoparasitic Phytonematode.</title>
        <authorList>
            <person name="Zhang H."/>
            <person name="Lin R."/>
            <person name="Xie B."/>
        </authorList>
    </citation>
    <scope>NUCLEOTIDE SEQUENCE</scope>
    <source>
        <strain evidence="2">BazhouSP</strain>
    </source>
</reference>
<dbReference type="Gene3D" id="3.40.50.11960">
    <property type="match status" value="1"/>
</dbReference>
<dbReference type="AlphaFoldDB" id="A0AAD4N4R5"/>
<dbReference type="PANTHER" id="PTHR14659">
    <property type="entry name" value="ALPHA- AND GAMMA-ADAPTIN-BINDING PROTEIN P34"/>
    <property type="match status" value="1"/>
</dbReference>
<organism evidence="2 3">
    <name type="scientific">Ditylenchus destructor</name>
    <dbReference type="NCBI Taxonomy" id="166010"/>
    <lineage>
        <taxon>Eukaryota</taxon>
        <taxon>Metazoa</taxon>
        <taxon>Ecdysozoa</taxon>
        <taxon>Nematoda</taxon>
        <taxon>Chromadorea</taxon>
        <taxon>Rhabditida</taxon>
        <taxon>Tylenchina</taxon>
        <taxon>Tylenchomorpha</taxon>
        <taxon>Sphaerularioidea</taxon>
        <taxon>Anguinidae</taxon>
        <taxon>Anguininae</taxon>
        <taxon>Ditylenchus</taxon>
    </lineage>
</organism>
<dbReference type="EMBL" id="JAKKPZ010000017">
    <property type="protein sequence ID" value="KAI1712817.1"/>
    <property type="molecule type" value="Genomic_DNA"/>
</dbReference>
<proteinExistence type="predicted"/>
<sequence>METKENGVCLLIDLDNRCKEFLCEIIAHSNSLEHGALQNQDASGLSQSYLIPIETKYYTAEFELKTVDNFSTAHEWCLTAQAILVGGDVSIVTSNQTLMQRFCVDEGIEQIELHPNEEAKASLVEFHEKWGVPRMWEVLESVNWPNKRMKKNPVTSAEHRKRLQEYIDKCHDEEGYEMELLPMHSKQPEDPDFPDSEDEAAILKLFDKLKLGRPTNPWISNFHTEQALNVIFDNLQQAHESRSGQPGETSPIDEQKTNDDLRKSKKKKNRKSKSKTEPDFTAAETVNPSTAPIAPGSSNRDHNVTDIFGNVLNRTSGGQFRASSFDPTKLGEIDDFSTLIGQLNEARDREANLEMEQRITLAERLTSSISEKLGTEDNDAKLNRLKEAEQNIEKRNKKLD</sequence>
<evidence type="ECO:0000256" key="1">
    <source>
        <dbReference type="SAM" id="MobiDB-lite"/>
    </source>
</evidence>
<feature type="compositionally biased region" description="Polar residues" evidence="1">
    <location>
        <begin position="238"/>
        <end position="248"/>
    </location>
</feature>
<evidence type="ECO:0000313" key="2">
    <source>
        <dbReference type="EMBL" id="KAI1712817.1"/>
    </source>
</evidence>
<evidence type="ECO:0000313" key="3">
    <source>
        <dbReference type="Proteomes" id="UP001201812"/>
    </source>
</evidence>
<gene>
    <name evidence="2" type="ORF">DdX_09445</name>
</gene>
<protein>
    <submittedName>
        <fullName evidence="2">Alpha and gamma adaptin binding protein p34 domain-containing protein</fullName>
    </submittedName>
</protein>
<accession>A0AAD4N4R5</accession>
<name>A0AAD4N4R5_9BILA</name>
<keyword evidence="3" id="KW-1185">Reference proteome</keyword>
<dbReference type="Proteomes" id="UP001201812">
    <property type="component" value="Unassembled WGS sequence"/>
</dbReference>
<dbReference type="PANTHER" id="PTHR14659:SF1">
    <property type="entry name" value="ALPHA- AND GAMMA-ADAPTIN-BINDING PROTEIN P34"/>
    <property type="match status" value="1"/>
</dbReference>